<evidence type="ECO:0000256" key="1">
    <source>
        <dbReference type="ARBA" id="ARBA00038494"/>
    </source>
</evidence>
<comment type="similarity">
    <text evidence="1">Belongs to the glycosyltransferase 2 family. WaaE/KdtX subfamily.</text>
</comment>
<comment type="caution">
    <text evidence="3">The sequence shown here is derived from an EMBL/GenBank/DDBJ whole genome shotgun (WGS) entry which is preliminary data.</text>
</comment>
<name>A0A5C6RQS1_9FLAO</name>
<gene>
    <name evidence="3" type="ORF">FRY74_09905</name>
</gene>
<dbReference type="EMBL" id="VOOS01000004">
    <property type="protein sequence ID" value="TXB64756.1"/>
    <property type="molecule type" value="Genomic_DNA"/>
</dbReference>
<feature type="domain" description="Glycosyltransferase 2-like" evidence="2">
    <location>
        <begin position="6"/>
        <end position="134"/>
    </location>
</feature>
<accession>A0A5C6RQS1</accession>
<sequence length="251" mass="29388">MQVKLSVVIITYNEEVNIERCLISVKDIADEILIVDSFSTDKTKEICLNHKTSFIEHGFEGHIEQKNWAITRAKYPHILSLDADEALTPELVKEIQKIKENWTHDGYVFNRLTNYCGKWIKHSGWYPDKKLRLWDSRLGEWKGENPHDRYELRTNNIKHINKDILHYSYYSIADHLAQVNYFTDIAAEAAIKKGKKASLFNVVFNPLVKFYRDYIFKLGILDGYYGLVIALISSHATFLKYAKIKQLQEEK</sequence>
<evidence type="ECO:0000313" key="3">
    <source>
        <dbReference type="EMBL" id="TXB64756.1"/>
    </source>
</evidence>
<dbReference type="Gene3D" id="3.90.550.10">
    <property type="entry name" value="Spore Coat Polysaccharide Biosynthesis Protein SpsA, Chain A"/>
    <property type="match status" value="1"/>
</dbReference>
<keyword evidence="4" id="KW-1185">Reference proteome</keyword>
<dbReference type="PANTHER" id="PTHR43630">
    <property type="entry name" value="POLY-BETA-1,6-N-ACETYL-D-GLUCOSAMINE SYNTHASE"/>
    <property type="match status" value="1"/>
</dbReference>
<dbReference type="Pfam" id="PF00535">
    <property type="entry name" value="Glycos_transf_2"/>
    <property type="match status" value="1"/>
</dbReference>
<dbReference type="RefSeq" id="WP_147101025.1">
    <property type="nucleotide sequence ID" value="NZ_VOOS01000004.1"/>
</dbReference>
<dbReference type="CDD" id="cd02511">
    <property type="entry name" value="Beta4Glucosyltransferase"/>
    <property type="match status" value="1"/>
</dbReference>
<dbReference type="InterPro" id="IPR001173">
    <property type="entry name" value="Glyco_trans_2-like"/>
</dbReference>
<reference evidence="3 4" key="1">
    <citation type="submission" date="2019-08" db="EMBL/GenBank/DDBJ databases">
        <title>Genome of Vicingus serpentipes NCIMB 15042.</title>
        <authorList>
            <person name="Bowman J.P."/>
        </authorList>
    </citation>
    <scope>NUCLEOTIDE SEQUENCE [LARGE SCALE GENOMIC DNA]</scope>
    <source>
        <strain evidence="3 4">NCIMB 15042</strain>
    </source>
</reference>
<dbReference type="Proteomes" id="UP000321721">
    <property type="component" value="Unassembled WGS sequence"/>
</dbReference>
<organism evidence="3 4">
    <name type="scientific">Vicingus serpentipes</name>
    <dbReference type="NCBI Taxonomy" id="1926625"/>
    <lineage>
        <taxon>Bacteria</taxon>
        <taxon>Pseudomonadati</taxon>
        <taxon>Bacteroidota</taxon>
        <taxon>Flavobacteriia</taxon>
        <taxon>Flavobacteriales</taxon>
        <taxon>Vicingaceae</taxon>
        <taxon>Vicingus</taxon>
    </lineage>
</organism>
<dbReference type="GO" id="GO:0016740">
    <property type="term" value="F:transferase activity"/>
    <property type="evidence" value="ECO:0007669"/>
    <property type="project" value="UniProtKB-KW"/>
</dbReference>
<dbReference type="SUPFAM" id="SSF53448">
    <property type="entry name" value="Nucleotide-diphospho-sugar transferases"/>
    <property type="match status" value="1"/>
</dbReference>
<dbReference type="AlphaFoldDB" id="A0A5C6RQS1"/>
<keyword evidence="3" id="KW-0808">Transferase</keyword>
<dbReference type="PANTHER" id="PTHR43630:SF2">
    <property type="entry name" value="GLYCOSYLTRANSFERASE"/>
    <property type="match status" value="1"/>
</dbReference>
<evidence type="ECO:0000313" key="4">
    <source>
        <dbReference type="Proteomes" id="UP000321721"/>
    </source>
</evidence>
<proteinExistence type="inferred from homology"/>
<evidence type="ECO:0000259" key="2">
    <source>
        <dbReference type="Pfam" id="PF00535"/>
    </source>
</evidence>
<dbReference type="InterPro" id="IPR029044">
    <property type="entry name" value="Nucleotide-diphossugar_trans"/>
</dbReference>
<protein>
    <submittedName>
        <fullName evidence="3">Glycosyltransferase family 2 protein</fullName>
    </submittedName>
</protein>
<dbReference type="OrthoDB" id="9815923at2"/>